<dbReference type="InterPro" id="IPR019301">
    <property type="entry name" value="Flagellar_prot_FlgJ_N"/>
</dbReference>
<dbReference type="EMBL" id="CP034348">
    <property type="protein sequence ID" value="QGY00484.1"/>
    <property type="molecule type" value="Genomic_DNA"/>
</dbReference>
<keyword evidence="3" id="KW-1185">Reference proteome</keyword>
<dbReference type="AlphaFoldDB" id="A0A6I6IWZ1"/>
<evidence type="ECO:0000259" key="1">
    <source>
        <dbReference type="Pfam" id="PF10135"/>
    </source>
</evidence>
<evidence type="ECO:0000313" key="3">
    <source>
        <dbReference type="Proteomes" id="UP000428330"/>
    </source>
</evidence>
<dbReference type="Proteomes" id="UP000428330">
    <property type="component" value="Chromosome"/>
</dbReference>
<keyword evidence="2" id="KW-0282">Flagellum</keyword>
<keyword evidence="2" id="KW-0969">Cilium</keyword>
<dbReference type="OrthoDB" id="7690273at2"/>
<keyword evidence="2" id="KW-0966">Cell projection</keyword>
<protein>
    <submittedName>
        <fullName evidence="2">Flagellar biosynthesis protein FlgJ</fullName>
    </submittedName>
</protein>
<gene>
    <name evidence="2" type="ORF">EI983_19025</name>
</gene>
<accession>A0A6I6IWZ1</accession>
<reference evidence="3" key="1">
    <citation type="submission" date="2018-12" db="EMBL/GenBank/DDBJ databases">
        <title>Complete genome sequence of Roseovarius sp. MME-070.</title>
        <authorList>
            <person name="Nam Y.-D."/>
            <person name="Kang J."/>
            <person name="Chung W.-H."/>
            <person name="Park Y.S."/>
        </authorList>
    </citation>
    <scope>NUCLEOTIDE SEQUENCE [LARGE SCALE GENOMIC DNA]</scope>
    <source>
        <strain evidence="3">MME-070</strain>
    </source>
</reference>
<sequence length="78" mass="8383">MVPRLDARAAAEKLEATFLAEMLKSAGLGTQPNSFSGGVGEDQFASFHRQALAEAMVRRGGIGLAESFYKAMMETKDD</sequence>
<dbReference type="KEGG" id="rom:EI983_19025"/>
<evidence type="ECO:0000313" key="2">
    <source>
        <dbReference type="EMBL" id="QGY00484.1"/>
    </source>
</evidence>
<name>A0A6I6IWZ1_9RHOB</name>
<dbReference type="Pfam" id="PF10135">
    <property type="entry name" value="Rod-binding"/>
    <property type="match status" value="1"/>
</dbReference>
<dbReference type="RefSeq" id="WP_157709166.1">
    <property type="nucleotide sequence ID" value="NZ_CP034348.1"/>
</dbReference>
<proteinExistence type="predicted"/>
<organism evidence="2 3">
    <name type="scientific">Roseovarius faecimaris</name>
    <dbReference type="NCBI Taxonomy" id="2494550"/>
    <lineage>
        <taxon>Bacteria</taxon>
        <taxon>Pseudomonadati</taxon>
        <taxon>Pseudomonadota</taxon>
        <taxon>Alphaproteobacteria</taxon>
        <taxon>Rhodobacterales</taxon>
        <taxon>Roseobacteraceae</taxon>
        <taxon>Roseovarius</taxon>
    </lineage>
</organism>
<feature type="domain" description="Flagellar protein FlgJ N-terminal" evidence="1">
    <location>
        <begin position="30"/>
        <end position="70"/>
    </location>
</feature>